<dbReference type="EMBL" id="JACHGI010000003">
    <property type="protein sequence ID" value="MBB6466376.1"/>
    <property type="molecule type" value="Genomic_DNA"/>
</dbReference>
<sequence length="366" mass="40847">MNDMPAAQPQTAPNYAMRREPFTFTGTTREYFGIWIVNVLLTILTLGIYSAWAKVRRQRYFYGNTHLAGASFDYHALPWRILVGRIIVLVLLVAYNLTLQFLPVLGLFIFIALMFAIPWFIMRGLRFNARVTSYRNVRFDFTGGYWGAFLAYIVGGMLIYGSLGLLAPLASRWIWNYMLGNLRYGGRSIDCDPRLDRLYGQWWLPAFVFVGGTVLAGALAFGLLFGLDFKPVDPASASGWSIGVMMITLYGAMIPLLLVFMLSSLLYRAGTRNVAMNETIIDGRHMLASSIGRRRFAWISISNLFATIFTLGLARPWAAIRMASYMATVTALDSTGSLDAYASALQNEGTATGSEFLDVEGFDLGF</sequence>
<proteinExistence type="predicted"/>
<feature type="transmembrane region" description="Helical" evidence="1">
    <location>
        <begin position="239"/>
        <end position="267"/>
    </location>
</feature>
<feature type="transmembrane region" description="Helical" evidence="1">
    <location>
        <begin position="77"/>
        <end position="95"/>
    </location>
</feature>
<comment type="caution">
    <text evidence="2">The sequence shown here is derived from an EMBL/GenBank/DDBJ whole genome shotgun (WGS) entry which is preliminary data.</text>
</comment>
<feature type="transmembrane region" description="Helical" evidence="1">
    <location>
        <begin position="32"/>
        <end position="52"/>
    </location>
</feature>
<keyword evidence="1" id="KW-1133">Transmembrane helix</keyword>
<protein>
    <submittedName>
        <fullName evidence="2">Uncharacterized membrane protein YjgN (DUF898 family)</fullName>
    </submittedName>
</protein>
<evidence type="ECO:0000313" key="2">
    <source>
        <dbReference type="EMBL" id="MBB6466376.1"/>
    </source>
</evidence>
<dbReference type="InterPro" id="IPR010295">
    <property type="entry name" value="DUF898"/>
</dbReference>
<feature type="transmembrane region" description="Helical" evidence="1">
    <location>
        <begin position="202"/>
        <end position="227"/>
    </location>
</feature>
<dbReference type="AlphaFoldDB" id="A0A8E1WF32"/>
<feature type="transmembrane region" description="Helical" evidence="1">
    <location>
        <begin position="101"/>
        <end position="122"/>
    </location>
</feature>
<name>A0A8E1WF32_9HYPH</name>
<evidence type="ECO:0000256" key="1">
    <source>
        <dbReference type="SAM" id="Phobius"/>
    </source>
</evidence>
<gene>
    <name evidence="2" type="ORF">HNQ96_002241</name>
</gene>
<organism evidence="2 3">
    <name type="scientific">Aminobacter carboxidus</name>
    <dbReference type="NCBI Taxonomy" id="376165"/>
    <lineage>
        <taxon>Bacteria</taxon>
        <taxon>Pseudomonadati</taxon>
        <taxon>Pseudomonadota</taxon>
        <taxon>Alphaproteobacteria</taxon>
        <taxon>Hyphomicrobiales</taxon>
        <taxon>Phyllobacteriaceae</taxon>
        <taxon>Aminobacter</taxon>
    </lineage>
</organism>
<accession>A0A8E1WF32</accession>
<feature type="transmembrane region" description="Helical" evidence="1">
    <location>
        <begin position="296"/>
        <end position="314"/>
    </location>
</feature>
<reference evidence="2 3" key="1">
    <citation type="submission" date="2020-08" db="EMBL/GenBank/DDBJ databases">
        <title>Genomic Encyclopedia of Type Strains, Phase IV (KMG-IV): sequencing the most valuable type-strain genomes for metagenomic binning, comparative biology and taxonomic classification.</title>
        <authorList>
            <person name="Goeker M."/>
        </authorList>
    </citation>
    <scope>NUCLEOTIDE SEQUENCE [LARGE SCALE GENOMIC DNA]</scope>
    <source>
        <strain evidence="2 3">DSM 17454</strain>
    </source>
</reference>
<keyword evidence="1" id="KW-0812">Transmembrane</keyword>
<evidence type="ECO:0000313" key="3">
    <source>
        <dbReference type="Proteomes" id="UP000532373"/>
    </source>
</evidence>
<keyword evidence="1" id="KW-0472">Membrane</keyword>
<dbReference type="RefSeq" id="WP_246470633.1">
    <property type="nucleotide sequence ID" value="NZ_JACHGI010000003.1"/>
</dbReference>
<dbReference type="Proteomes" id="UP000532373">
    <property type="component" value="Unassembled WGS sequence"/>
</dbReference>
<dbReference type="Pfam" id="PF05987">
    <property type="entry name" value="DUF898"/>
    <property type="match status" value="1"/>
</dbReference>
<feature type="transmembrane region" description="Helical" evidence="1">
    <location>
        <begin position="143"/>
        <end position="170"/>
    </location>
</feature>